<comment type="caution">
    <text evidence="3">The sequence shown here is derived from an EMBL/GenBank/DDBJ whole genome shotgun (WGS) entry which is preliminary data.</text>
</comment>
<organism evidence="3 4">
    <name type="scientific">Paracoccus denitrificans</name>
    <dbReference type="NCBI Taxonomy" id="266"/>
    <lineage>
        <taxon>Bacteria</taxon>
        <taxon>Pseudomonadati</taxon>
        <taxon>Pseudomonadota</taxon>
        <taxon>Alphaproteobacteria</taxon>
        <taxon>Rhodobacterales</taxon>
        <taxon>Paracoccaceae</taxon>
        <taxon>Paracoccus</taxon>
    </lineage>
</organism>
<evidence type="ECO:0000259" key="2">
    <source>
        <dbReference type="PROSITE" id="PS51384"/>
    </source>
</evidence>
<feature type="domain" description="FAD-binding FR-type" evidence="2">
    <location>
        <begin position="11"/>
        <end position="144"/>
    </location>
</feature>
<dbReference type="InterPro" id="IPR017927">
    <property type="entry name" value="FAD-bd_FR_type"/>
</dbReference>
<sequence>MTAPTIRRLPVALRELTVISAVDLTPQMRRITLAGEQLGAFQAAGAMQPAMECFGPDDHVRLFFPDPETGEMSLPRQGEGRLHWPDNPPAISRIYTPRAFDPARGQLVLDFVLHGHGIAGNWAAQVRPGDKVHLAGPKSSMLIPDAASYLLLGDETALPAIANWLEMLPPGIEVKAHVLITDPAARLDLPQAGGSVIWHDYDPADIGAFVRIAGKPEPDCFVWAAGERAAMTALQEHLTQLGHSKDRTDLTNYWTRAKADAH</sequence>
<dbReference type="Proteomes" id="UP000315344">
    <property type="component" value="Unassembled WGS sequence"/>
</dbReference>
<dbReference type="PROSITE" id="PS51384">
    <property type="entry name" value="FAD_FR"/>
    <property type="match status" value="1"/>
</dbReference>
<evidence type="ECO:0000313" key="3">
    <source>
        <dbReference type="EMBL" id="TKW67112.1"/>
    </source>
</evidence>
<dbReference type="PANTHER" id="PTHR30157:SF0">
    <property type="entry name" value="NADPH-DEPENDENT FERRIC-CHELATE REDUCTASE"/>
    <property type="match status" value="1"/>
</dbReference>
<name>A0A533IBF7_PARDE</name>
<protein>
    <submittedName>
        <fullName evidence="3">Siderophore-interacting protein</fullName>
    </submittedName>
</protein>
<dbReference type="InterPro" id="IPR017938">
    <property type="entry name" value="Riboflavin_synthase-like_b-brl"/>
</dbReference>
<accession>A0A533IBF7</accession>
<reference evidence="3 4" key="1">
    <citation type="journal article" date="2017" name="Nat. Commun.">
        <title>In situ click chemistry generation of cyclooxygenase-2 inhibitors.</title>
        <authorList>
            <person name="Bhardwaj A."/>
            <person name="Kaur J."/>
            <person name="Wuest M."/>
            <person name="Wuest F."/>
        </authorList>
    </citation>
    <scope>NUCLEOTIDE SEQUENCE [LARGE SCALE GENOMIC DNA]</scope>
    <source>
        <strain evidence="3">S2_012_000_R3_94</strain>
    </source>
</reference>
<dbReference type="InterPro" id="IPR013113">
    <property type="entry name" value="SIP_FAD-bd"/>
</dbReference>
<dbReference type="CDD" id="cd06193">
    <property type="entry name" value="siderophore_interacting"/>
    <property type="match status" value="1"/>
</dbReference>
<dbReference type="EMBL" id="VAFL01000005">
    <property type="protein sequence ID" value="TKW67112.1"/>
    <property type="molecule type" value="Genomic_DNA"/>
</dbReference>
<dbReference type="InterPro" id="IPR039374">
    <property type="entry name" value="SIP_fam"/>
</dbReference>
<dbReference type="Gene3D" id="3.40.50.80">
    <property type="entry name" value="Nucleotide-binding domain of ferredoxin-NADP reductase (FNR) module"/>
    <property type="match status" value="1"/>
</dbReference>
<evidence type="ECO:0000313" key="4">
    <source>
        <dbReference type="Proteomes" id="UP000315344"/>
    </source>
</evidence>
<dbReference type="GO" id="GO:0016491">
    <property type="term" value="F:oxidoreductase activity"/>
    <property type="evidence" value="ECO:0007669"/>
    <property type="project" value="InterPro"/>
</dbReference>
<evidence type="ECO:0000256" key="1">
    <source>
        <dbReference type="ARBA" id="ARBA00035644"/>
    </source>
</evidence>
<dbReference type="InterPro" id="IPR039261">
    <property type="entry name" value="FNR_nucleotide-bd"/>
</dbReference>
<dbReference type="PANTHER" id="PTHR30157">
    <property type="entry name" value="FERRIC REDUCTASE, NADPH-DEPENDENT"/>
    <property type="match status" value="1"/>
</dbReference>
<proteinExistence type="inferred from homology"/>
<dbReference type="InterPro" id="IPR007037">
    <property type="entry name" value="SIP_rossman_dom"/>
</dbReference>
<dbReference type="AlphaFoldDB" id="A0A533IBF7"/>
<dbReference type="Gene3D" id="2.40.30.10">
    <property type="entry name" value="Translation factors"/>
    <property type="match status" value="1"/>
</dbReference>
<comment type="similarity">
    <text evidence="1">Belongs to the SIP oxidoreductase family.</text>
</comment>
<gene>
    <name evidence="3" type="ORF">DI616_08565</name>
</gene>
<dbReference type="Pfam" id="PF04954">
    <property type="entry name" value="SIP"/>
    <property type="match status" value="1"/>
</dbReference>
<dbReference type="SUPFAM" id="SSF63380">
    <property type="entry name" value="Riboflavin synthase domain-like"/>
    <property type="match status" value="1"/>
</dbReference>
<dbReference type="Pfam" id="PF08021">
    <property type="entry name" value="FAD_binding_9"/>
    <property type="match status" value="1"/>
</dbReference>